<accession>A0A9X1Y9N6</accession>
<evidence type="ECO:0000313" key="7">
    <source>
        <dbReference type="Proteomes" id="UP001139516"/>
    </source>
</evidence>
<dbReference type="EMBL" id="JALPRX010000038">
    <property type="protein sequence ID" value="MCK8784682.1"/>
    <property type="molecule type" value="Genomic_DNA"/>
</dbReference>
<organism evidence="6 7">
    <name type="scientific">Roseomonas acroporae</name>
    <dbReference type="NCBI Taxonomy" id="2937791"/>
    <lineage>
        <taxon>Bacteria</taxon>
        <taxon>Pseudomonadati</taxon>
        <taxon>Pseudomonadota</taxon>
        <taxon>Alphaproteobacteria</taxon>
        <taxon>Acetobacterales</taxon>
        <taxon>Roseomonadaceae</taxon>
        <taxon>Roseomonas</taxon>
    </lineage>
</organism>
<keyword evidence="3" id="KW-0274">FAD</keyword>
<dbReference type="SUPFAM" id="SSF51905">
    <property type="entry name" value="FAD/NAD(P)-binding domain"/>
    <property type="match status" value="1"/>
</dbReference>
<dbReference type="InterPro" id="IPR004099">
    <property type="entry name" value="Pyr_nucl-diS_OxRdtase_dimer"/>
</dbReference>
<keyword evidence="2" id="KW-0285">Flavoprotein</keyword>
<dbReference type="Pfam" id="PF07992">
    <property type="entry name" value="Pyr_redox_2"/>
    <property type="match status" value="1"/>
</dbReference>
<dbReference type="Gene3D" id="3.50.50.60">
    <property type="entry name" value="FAD/NAD(P)-binding domain"/>
    <property type="match status" value="2"/>
</dbReference>
<keyword evidence="7" id="KW-1185">Reference proteome</keyword>
<dbReference type="GO" id="GO:0003955">
    <property type="term" value="F:NAD(P)H dehydrogenase (quinone) activity"/>
    <property type="evidence" value="ECO:0007669"/>
    <property type="project" value="TreeGrafter"/>
</dbReference>
<evidence type="ECO:0000256" key="1">
    <source>
        <dbReference type="ARBA" id="ARBA00001974"/>
    </source>
</evidence>
<dbReference type="SUPFAM" id="SSF55424">
    <property type="entry name" value="FAD/NAD-linked reductases, dimerisation (C-terminal) domain"/>
    <property type="match status" value="1"/>
</dbReference>
<reference evidence="6" key="1">
    <citation type="submission" date="2022-04" db="EMBL/GenBank/DDBJ databases">
        <title>Roseomonas acroporae sp. nov., isolated from coral Acropora digitifera.</title>
        <authorList>
            <person name="Sun H."/>
        </authorList>
    </citation>
    <scope>NUCLEOTIDE SEQUENCE</scope>
    <source>
        <strain evidence="6">NAR14</strain>
    </source>
</reference>
<dbReference type="InterPro" id="IPR016156">
    <property type="entry name" value="FAD/NAD-linked_Rdtase_dimer_sf"/>
</dbReference>
<evidence type="ECO:0000313" key="6">
    <source>
        <dbReference type="EMBL" id="MCK8784682.1"/>
    </source>
</evidence>
<dbReference type="PRINTS" id="PR00368">
    <property type="entry name" value="FADPNR"/>
</dbReference>
<comment type="cofactor">
    <cofactor evidence="1">
        <name>FAD</name>
        <dbReference type="ChEBI" id="CHEBI:57692"/>
    </cofactor>
</comment>
<dbReference type="RefSeq" id="WP_248666808.1">
    <property type="nucleotide sequence ID" value="NZ_JALPRX010000038.1"/>
</dbReference>
<comment type="caution">
    <text evidence="6">The sequence shown here is derived from an EMBL/GenBank/DDBJ whole genome shotgun (WGS) entry which is preliminary data.</text>
</comment>
<feature type="domain" description="FAD/NAD(P)-binding" evidence="5">
    <location>
        <begin position="4"/>
        <end position="308"/>
    </location>
</feature>
<sequence>MADYDVVILGAGTAGHSVAALAAALGLRVALVADGAAPESRIALPALAAAARRAALLRDARRFGLGAPAPTVEWDGVRAHVRGAVAALAPDHAPARFRAMGIEVIEGRGYFAAPDAVEAGGRRLRFRRCLLAGGGVPALPHLPGLDSVPCLTEATIHDLAVPPAHLLVLGGGEAAPGLAQAHARLGCRVTLVEPDGLAAGHEPELADGLRRALRRDGVSLREGVAPAWARATGTGVMLGLEGGEALEGSHLLAAGARAPALAGLDLAAAGIEATPRGIATDRGLRALGNRRVWAAGPLADAGDGQGGEAAEAAQVMTLARGMLFHLPARFDPATVPRLLGTDPMLAQVGLTEAAARAAGHDGLRLLRWPLAETDRAVAENGGAENGGAESGGAGGGAAGGLVKLVATPKGRLLGAGLLAPEAGEMAGLFAALLGRRLPLGALAGLALPWPVFTEAARRAAGEFYAPRLLSPLSRRLVGLLRYLP</sequence>
<dbReference type="InterPro" id="IPR036188">
    <property type="entry name" value="FAD/NAD-bd_sf"/>
</dbReference>
<evidence type="ECO:0000256" key="3">
    <source>
        <dbReference type="ARBA" id="ARBA00022827"/>
    </source>
</evidence>
<dbReference type="Proteomes" id="UP001139516">
    <property type="component" value="Unassembled WGS sequence"/>
</dbReference>
<evidence type="ECO:0000256" key="2">
    <source>
        <dbReference type="ARBA" id="ARBA00022630"/>
    </source>
</evidence>
<dbReference type="Gene3D" id="3.30.390.30">
    <property type="match status" value="1"/>
</dbReference>
<dbReference type="Pfam" id="PF02852">
    <property type="entry name" value="Pyr_redox_dim"/>
    <property type="match status" value="1"/>
</dbReference>
<dbReference type="AlphaFoldDB" id="A0A9X1Y9N6"/>
<dbReference type="PANTHER" id="PTHR43014:SF2">
    <property type="entry name" value="MERCURIC REDUCTASE"/>
    <property type="match status" value="1"/>
</dbReference>
<name>A0A9X1Y9N6_9PROT</name>
<protein>
    <submittedName>
        <fullName evidence="6">FAD-dependent oxidoreductase</fullName>
    </submittedName>
</protein>
<feature type="domain" description="Pyridine nucleotide-disulphide oxidoreductase dimerisation" evidence="4">
    <location>
        <begin position="335"/>
        <end position="459"/>
    </location>
</feature>
<dbReference type="GO" id="GO:0050660">
    <property type="term" value="F:flavin adenine dinucleotide binding"/>
    <property type="evidence" value="ECO:0007669"/>
    <property type="project" value="TreeGrafter"/>
</dbReference>
<dbReference type="PANTHER" id="PTHR43014">
    <property type="entry name" value="MERCURIC REDUCTASE"/>
    <property type="match status" value="1"/>
</dbReference>
<evidence type="ECO:0000259" key="5">
    <source>
        <dbReference type="Pfam" id="PF07992"/>
    </source>
</evidence>
<evidence type="ECO:0000259" key="4">
    <source>
        <dbReference type="Pfam" id="PF02852"/>
    </source>
</evidence>
<gene>
    <name evidence="6" type="ORF">M0638_09835</name>
</gene>
<proteinExistence type="predicted"/>
<dbReference type="PRINTS" id="PR00411">
    <property type="entry name" value="PNDRDTASEI"/>
</dbReference>
<dbReference type="InterPro" id="IPR023753">
    <property type="entry name" value="FAD/NAD-binding_dom"/>
</dbReference>